<dbReference type="SUPFAM" id="SSF47336">
    <property type="entry name" value="ACP-like"/>
    <property type="match status" value="1"/>
</dbReference>
<feature type="domain" description="Carrier" evidence="1">
    <location>
        <begin position="38"/>
        <end position="90"/>
    </location>
</feature>
<protein>
    <recommendedName>
        <fullName evidence="1">Carrier domain-containing protein</fullName>
    </recommendedName>
</protein>
<comment type="caution">
    <text evidence="2">The sequence shown here is derived from an EMBL/GenBank/DDBJ whole genome shotgun (WGS) entry which is preliminary data.</text>
</comment>
<dbReference type="InterPro" id="IPR036736">
    <property type="entry name" value="ACP-like_sf"/>
</dbReference>
<dbReference type="RefSeq" id="WP_345278201.1">
    <property type="nucleotide sequence ID" value="NZ_BAABAJ010000001.1"/>
</dbReference>
<organism evidence="2 3">
    <name type="scientific">Streptomyces gulbargensis</name>
    <dbReference type="NCBI Taxonomy" id="364901"/>
    <lineage>
        <taxon>Bacteria</taxon>
        <taxon>Bacillati</taxon>
        <taxon>Actinomycetota</taxon>
        <taxon>Actinomycetes</taxon>
        <taxon>Kitasatosporales</taxon>
        <taxon>Streptomycetaceae</taxon>
        <taxon>Streptomyces</taxon>
    </lineage>
</organism>
<dbReference type="EMBL" id="BAABAJ010000001">
    <property type="protein sequence ID" value="GAA3897350.1"/>
    <property type="molecule type" value="Genomic_DNA"/>
</dbReference>
<accession>A0ABP7L999</accession>
<reference evidence="3" key="1">
    <citation type="journal article" date="2019" name="Int. J. Syst. Evol. Microbiol.">
        <title>The Global Catalogue of Microorganisms (GCM) 10K type strain sequencing project: providing services to taxonomists for standard genome sequencing and annotation.</title>
        <authorList>
            <consortium name="The Broad Institute Genomics Platform"/>
            <consortium name="The Broad Institute Genome Sequencing Center for Infectious Disease"/>
            <person name="Wu L."/>
            <person name="Ma J."/>
        </authorList>
    </citation>
    <scope>NUCLEOTIDE SEQUENCE [LARGE SCALE GENOMIC DNA]</scope>
    <source>
        <strain evidence="3">JCM 16956</strain>
    </source>
</reference>
<dbReference type="InterPro" id="IPR009081">
    <property type="entry name" value="PP-bd_ACP"/>
</dbReference>
<dbReference type="Pfam" id="PF00550">
    <property type="entry name" value="PP-binding"/>
    <property type="match status" value="1"/>
</dbReference>
<dbReference type="Proteomes" id="UP001501000">
    <property type="component" value="Unassembled WGS sequence"/>
</dbReference>
<gene>
    <name evidence="2" type="ORF">GCM10022244_04530</name>
</gene>
<keyword evidence="3" id="KW-1185">Reference proteome</keyword>
<dbReference type="Gene3D" id="1.10.1200.10">
    <property type="entry name" value="ACP-like"/>
    <property type="match status" value="1"/>
</dbReference>
<sequence length="96" mass="10382">MDRTDATGTAYGTTAGNEPGGAVLAAIRRHAVAILPDLRPADIVPERTLAELGLNSVDRSEIVTNVMDDLNVFVPITEFRQAMPVGDLVGLFERYR</sequence>
<name>A0ABP7L999_9ACTN</name>
<evidence type="ECO:0000313" key="3">
    <source>
        <dbReference type="Proteomes" id="UP001501000"/>
    </source>
</evidence>
<proteinExistence type="predicted"/>
<evidence type="ECO:0000313" key="2">
    <source>
        <dbReference type="EMBL" id="GAA3897350.1"/>
    </source>
</evidence>
<evidence type="ECO:0000259" key="1">
    <source>
        <dbReference type="Pfam" id="PF00550"/>
    </source>
</evidence>